<dbReference type="InterPro" id="IPR016188">
    <property type="entry name" value="PurM-like_N"/>
</dbReference>
<keyword evidence="1" id="KW-0460">Magnesium</keyword>
<feature type="binding site" evidence="1">
    <location>
        <position position="266"/>
    </location>
    <ligand>
        <name>substrate</name>
    </ligand>
</feature>
<feature type="binding site" evidence="1">
    <location>
        <position position="150"/>
    </location>
    <ligand>
        <name>ATP</name>
        <dbReference type="ChEBI" id="CHEBI:30616"/>
    </ligand>
</feature>
<feature type="binding site" evidence="1">
    <location>
        <position position="216"/>
    </location>
    <ligand>
        <name>Mg(2+)</name>
        <dbReference type="ChEBI" id="CHEBI:18420"/>
        <label>3</label>
    </ligand>
</feature>
<name>A0A7X2LZD0_9BACI</name>
<dbReference type="OrthoDB" id="9802811at2"/>
<protein>
    <recommendedName>
        <fullName evidence="1">Thiamine-monophosphate kinase</fullName>
        <shortName evidence="1">TMP kinase</shortName>
        <shortName evidence="1">Thiamine-phosphate kinase</shortName>
        <ecNumber evidence="1">2.7.4.16</ecNumber>
    </recommendedName>
</protein>
<evidence type="ECO:0000313" key="4">
    <source>
        <dbReference type="EMBL" id="MRX72758.1"/>
    </source>
</evidence>
<reference evidence="4 5" key="1">
    <citation type="submission" date="2019-11" db="EMBL/GenBank/DDBJ databases">
        <title>Bacillus lacus genome.</title>
        <authorList>
            <person name="Allen C.J."/>
            <person name="Newman J.D."/>
        </authorList>
    </citation>
    <scope>NUCLEOTIDE SEQUENCE [LARGE SCALE GENOMIC DNA]</scope>
    <source>
        <strain evidence="4 5">KCTC 33946</strain>
    </source>
</reference>
<dbReference type="GO" id="GO:0009228">
    <property type="term" value="P:thiamine biosynthetic process"/>
    <property type="evidence" value="ECO:0007669"/>
    <property type="project" value="UniProtKB-KW"/>
</dbReference>
<evidence type="ECO:0000313" key="5">
    <source>
        <dbReference type="Proteomes" id="UP000448867"/>
    </source>
</evidence>
<dbReference type="InterPro" id="IPR010918">
    <property type="entry name" value="PurM-like_C_dom"/>
</dbReference>
<feature type="binding site" evidence="1">
    <location>
        <position position="76"/>
    </location>
    <ligand>
        <name>Mg(2+)</name>
        <dbReference type="ChEBI" id="CHEBI:18420"/>
        <label>2</label>
    </ligand>
</feature>
<evidence type="ECO:0000256" key="1">
    <source>
        <dbReference type="HAMAP-Rule" id="MF_02128"/>
    </source>
</evidence>
<comment type="pathway">
    <text evidence="1">Cofactor biosynthesis; thiamine diphosphate biosynthesis; thiamine diphosphate from thiamine phosphate: step 1/1.</text>
</comment>
<feature type="binding site" evidence="1">
    <location>
        <position position="106"/>
    </location>
    <ligand>
        <name>ATP</name>
        <dbReference type="ChEBI" id="CHEBI:30616"/>
    </ligand>
</feature>
<dbReference type="AlphaFoldDB" id="A0A7X2LZD0"/>
<dbReference type="RefSeq" id="WP_154307918.1">
    <property type="nucleotide sequence ID" value="NZ_WKKI01000021.1"/>
</dbReference>
<keyword evidence="5" id="KW-1185">Reference proteome</keyword>
<keyword evidence="1 4" id="KW-0808">Transferase</keyword>
<feature type="binding site" evidence="1">
    <location>
        <position position="218"/>
    </location>
    <ligand>
        <name>ATP</name>
        <dbReference type="ChEBI" id="CHEBI:30616"/>
    </ligand>
</feature>
<feature type="binding site" evidence="1">
    <location>
        <position position="124"/>
    </location>
    <ligand>
        <name>Mg(2+)</name>
        <dbReference type="ChEBI" id="CHEBI:18420"/>
        <label>1</label>
    </ligand>
</feature>
<dbReference type="PANTHER" id="PTHR30270:SF0">
    <property type="entry name" value="THIAMINE-MONOPHOSPHATE KINASE"/>
    <property type="match status" value="1"/>
</dbReference>
<dbReference type="InterPro" id="IPR006283">
    <property type="entry name" value="ThiL-like"/>
</dbReference>
<dbReference type="EMBL" id="WKKI01000021">
    <property type="protein sequence ID" value="MRX72758.1"/>
    <property type="molecule type" value="Genomic_DNA"/>
</dbReference>
<dbReference type="Gene3D" id="3.90.650.10">
    <property type="entry name" value="PurM-like C-terminal domain"/>
    <property type="match status" value="1"/>
</dbReference>
<feature type="binding site" evidence="1">
    <location>
        <position position="219"/>
    </location>
    <ligand>
        <name>Mg(2+)</name>
        <dbReference type="ChEBI" id="CHEBI:18420"/>
        <label>5</label>
    </ligand>
</feature>
<keyword evidence="1" id="KW-0067">ATP-binding</keyword>
<comment type="caution">
    <text evidence="4">The sequence shown here is derived from an EMBL/GenBank/DDBJ whole genome shotgun (WGS) entry which is preliminary data.</text>
</comment>
<dbReference type="GO" id="GO:0005524">
    <property type="term" value="F:ATP binding"/>
    <property type="evidence" value="ECO:0007669"/>
    <property type="project" value="UniProtKB-UniRule"/>
</dbReference>
<keyword evidence="1" id="KW-0479">Metal-binding</keyword>
<evidence type="ECO:0000259" key="3">
    <source>
        <dbReference type="Pfam" id="PF02769"/>
    </source>
</evidence>
<dbReference type="CDD" id="cd02194">
    <property type="entry name" value="ThiL"/>
    <property type="match status" value="1"/>
</dbReference>
<sequence length="342" mass="36796">MALHDEFSFIKDITPSSLHQADVLVGIGDDAAVYQVQEGQQQILCMDTMVEDIHFKRSYSSAEEIGHKALAVNISDVAAMGGIPKYYAVSIAIPAHWSPGELTAIYQGMKQLGDTYQMDLLGGDTVSTQGKLVITVTVTGETQRPDNCLRSNAKEGDIVFVTGYVGDSAAGLHLLTENPDNLSATSQYLFQRHKMPVPQVEAGTIISASGRASLNDISDGLASELNEIAEASNVTIMIDETMLPISKEAFEADNRQALTWALYGGEDFELVGTASPETFAVIEKECKKAGILITRIGEAHQGEAKVFLEDLHSEVRLLAKGGYNHFQKAGGINGVESENGKS</sequence>
<dbReference type="SUPFAM" id="SSF56042">
    <property type="entry name" value="PurM C-terminal domain-like"/>
    <property type="match status" value="1"/>
</dbReference>
<feature type="binding site" evidence="1">
    <location>
        <position position="54"/>
    </location>
    <ligand>
        <name>substrate</name>
    </ligand>
</feature>
<dbReference type="InterPro" id="IPR036921">
    <property type="entry name" value="PurM-like_N_sf"/>
</dbReference>
<comment type="miscellaneous">
    <text evidence="1">Reaction mechanism of ThiL seems to utilize a direct, inline transfer of the gamma-phosphate of ATP to TMP rather than a phosphorylated enzyme intermediate.</text>
</comment>
<dbReference type="InterPro" id="IPR036676">
    <property type="entry name" value="PurM-like_C_sf"/>
</dbReference>
<proteinExistence type="inferred from homology"/>
<feature type="binding site" evidence="1">
    <location>
        <position position="30"/>
    </location>
    <ligand>
        <name>Mg(2+)</name>
        <dbReference type="ChEBI" id="CHEBI:18420"/>
        <label>4</label>
    </ligand>
</feature>
<accession>A0A7X2LZD0</accession>
<organism evidence="4 5">
    <name type="scientific">Metabacillus lacus</name>
    <dbReference type="NCBI Taxonomy" id="1983721"/>
    <lineage>
        <taxon>Bacteria</taxon>
        <taxon>Bacillati</taxon>
        <taxon>Bacillota</taxon>
        <taxon>Bacilli</taxon>
        <taxon>Bacillales</taxon>
        <taxon>Bacillaceae</taxon>
        <taxon>Metabacillus</taxon>
    </lineage>
</organism>
<feature type="binding site" evidence="1">
    <location>
        <position position="323"/>
    </location>
    <ligand>
        <name>substrate</name>
    </ligand>
</feature>
<feature type="binding site" evidence="1">
    <location>
        <position position="30"/>
    </location>
    <ligand>
        <name>Mg(2+)</name>
        <dbReference type="ChEBI" id="CHEBI:18420"/>
        <label>3</label>
    </ligand>
</feature>
<feature type="binding site" evidence="1">
    <location>
        <position position="47"/>
    </location>
    <ligand>
        <name>Mg(2+)</name>
        <dbReference type="ChEBI" id="CHEBI:18420"/>
        <label>2</label>
    </ligand>
</feature>
<dbReference type="Pfam" id="PF02769">
    <property type="entry name" value="AIRS_C"/>
    <property type="match status" value="1"/>
</dbReference>
<dbReference type="PIRSF" id="PIRSF005303">
    <property type="entry name" value="Thiam_monoph_kin"/>
    <property type="match status" value="1"/>
</dbReference>
<dbReference type="Proteomes" id="UP000448867">
    <property type="component" value="Unassembled WGS sequence"/>
</dbReference>
<dbReference type="GO" id="GO:0000287">
    <property type="term" value="F:magnesium ion binding"/>
    <property type="evidence" value="ECO:0007669"/>
    <property type="project" value="UniProtKB-UniRule"/>
</dbReference>
<keyword evidence="1" id="KW-0547">Nucleotide-binding</keyword>
<dbReference type="UniPathway" id="UPA00060">
    <property type="reaction ID" value="UER00142"/>
</dbReference>
<dbReference type="GO" id="GO:0009229">
    <property type="term" value="P:thiamine diphosphate biosynthetic process"/>
    <property type="evidence" value="ECO:0007669"/>
    <property type="project" value="UniProtKB-UniRule"/>
</dbReference>
<gene>
    <name evidence="1" type="primary">thiL</name>
    <name evidence="4" type="ORF">GJU40_11440</name>
</gene>
<dbReference type="NCBIfam" id="TIGR01379">
    <property type="entry name" value="thiL"/>
    <property type="match status" value="1"/>
</dbReference>
<feature type="domain" description="PurM-like C-terminal" evidence="3">
    <location>
        <begin position="154"/>
        <end position="303"/>
    </location>
</feature>
<feature type="domain" description="PurM-like N-terminal" evidence="2">
    <location>
        <begin position="28"/>
        <end position="141"/>
    </location>
</feature>
<keyword evidence="1" id="KW-0784">Thiamine biosynthesis</keyword>
<dbReference type="HAMAP" id="MF_02128">
    <property type="entry name" value="TMP_kinase"/>
    <property type="match status" value="1"/>
</dbReference>
<dbReference type="Pfam" id="PF00586">
    <property type="entry name" value="AIRS"/>
    <property type="match status" value="1"/>
</dbReference>
<comment type="caution">
    <text evidence="1">Lacks conserved residue(s) required for the propagation of feature annotation.</text>
</comment>
<keyword evidence="1 4" id="KW-0418">Kinase</keyword>
<dbReference type="Gene3D" id="3.30.1330.10">
    <property type="entry name" value="PurM-like, N-terminal domain"/>
    <property type="match status" value="1"/>
</dbReference>
<dbReference type="SUPFAM" id="SSF55326">
    <property type="entry name" value="PurM N-terminal domain-like"/>
    <property type="match status" value="1"/>
</dbReference>
<dbReference type="PANTHER" id="PTHR30270">
    <property type="entry name" value="THIAMINE-MONOPHOSPHATE KINASE"/>
    <property type="match status" value="1"/>
</dbReference>
<comment type="similarity">
    <text evidence="1">Belongs to the thiamine-monophosphate kinase family.</text>
</comment>
<comment type="catalytic activity">
    <reaction evidence="1">
        <text>thiamine phosphate + ATP = thiamine diphosphate + ADP</text>
        <dbReference type="Rhea" id="RHEA:15913"/>
        <dbReference type="ChEBI" id="CHEBI:30616"/>
        <dbReference type="ChEBI" id="CHEBI:37575"/>
        <dbReference type="ChEBI" id="CHEBI:58937"/>
        <dbReference type="ChEBI" id="CHEBI:456216"/>
        <dbReference type="EC" id="2.7.4.16"/>
    </reaction>
</comment>
<dbReference type="GO" id="GO:0009030">
    <property type="term" value="F:thiamine-phosphate kinase activity"/>
    <property type="evidence" value="ECO:0007669"/>
    <property type="project" value="UniProtKB-UniRule"/>
</dbReference>
<dbReference type="EC" id="2.7.4.16" evidence="1"/>
<feature type="binding site" evidence="1">
    <location>
        <position position="76"/>
    </location>
    <ligand>
        <name>Mg(2+)</name>
        <dbReference type="ChEBI" id="CHEBI:18420"/>
        <label>4</label>
    </ligand>
</feature>
<feature type="binding site" evidence="1">
    <location>
        <position position="47"/>
    </location>
    <ligand>
        <name>Mg(2+)</name>
        <dbReference type="ChEBI" id="CHEBI:18420"/>
        <label>1</label>
    </ligand>
</feature>
<feature type="binding site" evidence="1">
    <location>
        <begin position="123"/>
        <end position="124"/>
    </location>
    <ligand>
        <name>ATP</name>
        <dbReference type="ChEBI" id="CHEBI:30616"/>
    </ligand>
</feature>
<evidence type="ECO:0000259" key="2">
    <source>
        <dbReference type="Pfam" id="PF00586"/>
    </source>
</evidence>
<comment type="function">
    <text evidence="1">Catalyzes the ATP-dependent phosphorylation of thiamine-monophosphate (TMP) to form thiamine-pyrophosphate (TPP), the active form of vitamin B1.</text>
</comment>
<feature type="binding site" evidence="1">
    <location>
        <position position="76"/>
    </location>
    <ligand>
        <name>Mg(2+)</name>
        <dbReference type="ChEBI" id="CHEBI:18420"/>
        <label>3</label>
    </ligand>
</feature>